<evidence type="ECO:0000256" key="5">
    <source>
        <dbReference type="ARBA" id="ARBA00022741"/>
    </source>
</evidence>
<evidence type="ECO:0000256" key="4">
    <source>
        <dbReference type="ARBA" id="ARBA00022692"/>
    </source>
</evidence>
<feature type="transmembrane region" description="Helical" evidence="9">
    <location>
        <begin position="302"/>
        <end position="322"/>
    </location>
</feature>
<evidence type="ECO:0008006" key="14">
    <source>
        <dbReference type="Google" id="ProtNLM"/>
    </source>
</evidence>
<dbReference type="PROSITE" id="PS50893">
    <property type="entry name" value="ABC_TRANSPORTER_2"/>
    <property type="match status" value="1"/>
</dbReference>
<dbReference type="Gene3D" id="1.20.1560.10">
    <property type="entry name" value="ABC transporter type 1, transmembrane domain"/>
    <property type="match status" value="1"/>
</dbReference>
<evidence type="ECO:0000256" key="7">
    <source>
        <dbReference type="ARBA" id="ARBA00022989"/>
    </source>
</evidence>
<protein>
    <recommendedName>
        <fullName evidence="14">ABC transporter</fullName>
    </recommendedName>
</protein>
<evidence type="ECO:0000313" key="13">
    <source>
        <dbReference type="Proteomes" id="UP001230188"/>
    </source>
</evidence>
<dbReference type="InterPro" id="IPR003439">
    <property type="entry name" value="ABC_transporter-like_ATP-bd"/>
</dbReference>
<keyword evidence="6" id="KW-0067">ATP-binding</keyword>
<keyword evidence="5" id="KW-0547">Nucleotide-binding</keyword>
<keyword evidence="3" id="KW-1003">Cell membrane</keyword>
<keyword evidence="7 9" id="KW-1133">Transmembrane helix</keyword>
<keyword evidence="8 9" id="KW-0472">Membrane</keyword>
<feature type="domain" description="ABC transmembrane type-1" evidence="11">
    <location>
        <begin position="168"/>
        <end position="445"/>
    </location>
</feature>
<feature type="transmembrane region" description="Helical" evidence="9">
    <location>
        <begin position="383"/>
        <end position="404"/>
    </location>
</feature>
<evidence type="ECO:0000259" key="11">
    <source>
        <dbReference type="PROSITE" id="PS50929"/>
    </source>
</evidence>
<sequence>MEGRSKRGVDAVRVLGVMIFVVDVISLGARESSLDGPQYAGRIDDALILSGLLALLSVAVPRVGAVSGGLGGAYLVVKTALRGHLSGTLWFAVCSALVLSAAQVATVSGARRRKSGPLLRDYEAPLVEEEGTTTRTHGSLSLRRLVWLLKPYFWPRSATGRVSVVSTLGFVSLSKAANVVAPLLLARAANHLDDRSSFAWIGGYAALSFANKLLKECQSLAYLRVQKYAFVDLSTDTFAHLHSLSLQWYLSKKMGEVVRVMDRGISGCDTLMKYGVLYVVPSCAEALAVCVLFFTHFDLWELSVLILGSVASYAGLTIKLTLWRKRFRSRMNASDNQWHDRLVDSLVNFETVKYFTAEEYETRRFGESIANYQQSSVSVQASLSLLNIIQQVILCGCLAGSLILTARAVSRGRTSVGAFVAINVWVVNLFSPLNFLGTVYNSLVTALVDLRNLSELLAQKPETRNDENAIPHPNLNRGGGLAVEFRDVFFGYPKRGDMCLNGVSFAIAPGASLGIVGPTGAGKSTIGRLIFRFFDVSGGSVSVGSIDVRKVTQKSLRTLLGVVPQDTVLFNDTIAYNVAYGGGTGDVRDAAERANLADFIRSLPDGYETLVGERGLKLSGGEKQRVAIARLFVKNPPICLFDEATSALDSKTERSIQAALSDLAKARTSLTIAHRLGSIRNCDNILVLKGGGVLEYGTHPTLLALDGEYAAMWRAQVETQQEEEKIQPPQPHDI</sequence>
<dbReference type="EMBL" id="JAQMWT010000407">
    <property type="protein sequence ID" value="KAJ8601710.1"/>
    <property type="molecule type" value="Genomic_DNA"/>
</dbReference>
<name>A0AAD7XMV6_9STRA</name>
<keyword evidence="13" id="KW-1185">Reference proteome</keyword>
<proteinExistence type="predicted"/>
<evidence type="ECO:0000256" key="1">
    <source>
        <dbReference type="ARBA" id="ARBA00004651"/>
    </source>
</evidence>
<dbReference type="InterPro" id="IPR003593">
    <property type="entry name" value="AAA+_ATPase"/>
</dbReference>
<dbReference type="PANTHER" id="PTHR24221:SF503">
    <property type="entry name" value="MITOCHONDRIAL POTASSIUM CHANNEL ATP-BINDING SUBUNIT"/>
    <property type="match status" value="1"/>
</dbReference>
<dbReference type="SUPFAM" id="SSF90123">
    <property type="entry name" value="ABC transporter transmembrane region"/>
    <property type="match status" value="1"/>
</dbReference>
<dbReference type="GO" id="GO:0140359">
    <property type="term" value="F:ABC-type transporter activity"/>
    <property type="evidence" value="ECO:0007669"/>
    <property type="project" value="InterPro"/>
</dbReference>
<accession>A0AAD7XMV6</accession>
<dbReference type="GO" id="GO:0016887">
    <property type="term" value="F:ATP hydrolysis activity"/>
    <property type="evidence" value="ECO:0007669"/>
    <property type="project" value="InterPro"/>
</dbReference>
<dbReference type="InterPro" id="IPR027417">
    <property type="entry name" value="P-loop_NTPase"/>
</dbReference>
<feature type="transmembrane region" description="Helical" evidence="9">
    <location>
        <begin position="49"/>
        <end position="77"/>
    </location>
</feature>
<dbReference type="Proteomes" id="UP001230188">
    <property type="component" value="Unassembled WGS sequence"/>
</dbReference>
<evidence type="ECO:0000259" key="10">
    <source>
        <dbReference type="PROSITE" id="PS50893"/>
    </source>
</evidence>
<comment type="subcellular location">
    <subcellularLocation>
        <location evidence="1">Cell membrane</location>
        <topology evidence="1">Multi-pass membrane protein</topology>
    </subcellularLocation>
</comment>
<feature type="transmembrane region" description="Helical" evidence="9">
    <location>
        <begin position="89"/>
        <end position="110"/>
    </location>
</feature>
<dbReference type="InterPro" id="IPR011527">
    <property type="entry name" value="ABC1_TM_dom"/>
</dbReference>
<keyword evidence="2" id="KW-0813">Transport</keyword>
<feature type="transmembrane region" description="Helical" evidence="9">
    <location>
        <begin position="276"/>
        <end position="296"/>
    </location>
</feature>
<dbReference type="PANTHER" id="PTHR24221">
    <property type="entry name" value="ATP-BINDING CASSETTE SUB-FAMILY B"/>
    <property type="match status" value="1"/>
</dbReference>
<dbReference type="CDD" id="cd18560">
    <property type="entry name" value="ABC_6TM_ATM1_ABCB7_HMT1_ABCB6"/>
    <property type="match status" value="1"/>
</dbReference>
<evidence type="ECO:0000256" key="8">
    <source>
        <dbReference type="ARBA" id="ARBA00023136"/>
    </source>
</evidence>
<evidence type="ECO:0000256" key="3">
    <source>
        <dbReference type="ARBA" id="ARBA00022475"/>
    </source>
</evidence>
<keyword evidence="4 9" id="KW-0812">Transmembrane</keyword>
<dbReference type="InterPro" id="IPR039421">
    <property type="entry name" value="Type_1_exporter"/>
</dbReference>
<dbReference type="SUPFAM" id="SSF52540">
    <property type="entry name" value="P-loop containing nucleoside triphosphate hydrolases"/>
    <property type="match status" value="1"/>
</dbReference>
<dbReference type="AlphaFoldDB" id="A0AAD7XMV6"/>
<feature type="transmembrane region" description="Helical" evidence="9">
    <location>
        <begin position="416"/>
        <end position="436"/>
    </location>
</feature>
<evidence type="ECO:0000313" key="12">
    <source>
        <dbReference type="EMBL" id="KAJ8601710.1"/>
    </source>
</evidence>
<dbReference type="SMART" id="SM00382">
    <property type="entry name" value="AAA"/>
    <property type="match status" value="1"/>
</dbReference>
<organism evidence="12 13">
    <name type="scientific">Chrysophaeum taylorii</name>
    <dbReference type="NCBI Taxonomy" id="2483200"/>
    <lineage>
        <taxon>Eukaryota</taxon>
        <taxon>Sar</taxon>
        <taxon>Stramenopiles</taxon>
        <taxon>Ochrophyta</taxon>
        <taxon>Pelagophyceae</taxon>
        <taxon>Pelagomonadales</taxon>
        <taxon>Pelagomonadaceae</taxon>
        <taxon>Chrysophaeum</taxon>
    </lineage>
</organism>
<feature type="domain" description="ABC transporter" evidence="10">
    <location>
        <begin position="483"/>
        <end position="715"/>
    </location>
</feature>
<dbReference type="Gene3D" id="3.40.50.300">
    <property type="entry name" value="P-loop containing nucleotide triphosphate hydrolases"/>
    <property type="match status" value="1"/>
</dbReference>
<dbReference type="PROSITE" id="PS00211">
    <property type="entry name" value="ABC_TRANSPORTER_1"/>
    <property type="match status" value="1"/>
</dbReference>
<evidence type="ECO:0000256" key="6">
    <source>
        <dbReference type="ARBA" id="ARBA00022840"/>
    </source>
</evidence>
<dbReference type="Pfam" id="PF00664">
    <property type="entry name" value="ABC_membrane"/>
    <property type="match status" value="1"/>
</dbReference>
<reference evidence="12" key="1">
    <citation type="submission" date="2023-01" db="EMBL/GenBank/DDBJ databases">
        <title>Metagenome sequencing of chrysophaentin producing Chrysophaeum taylorii.</title>
        <authorList>
            <person name="Davison J."/>
            <person name="Bewley C."/>
        </authorList>
    </citation>
    <scope>NUCLEOTIDE SEQUENCE</scope>
    <source>
        <strain evidence="12">NIES-1699</strain>
    </source>
</reference>
<dbReference type="GO" id="GO:0005886">
    <property type="term" value="C:plasma membrane"/>
    <property type="evidence" value="ECO:0007669"/>
    <property type="project" value="UniProtKB-SubCell"/>
</dbReference>
<comment type="caution">
    <text evidence="12">The sequence shown here is derived from an EMBL/GenBank/DDBJ whole genome shotgun (WGS) entry which is preliminary data.</text>
</comment>
<evidence type="ECO:0000256" key="9">
    <source>
        <dbReference type="SAM" id="Phobius"/>
    </source>
</evidence>
<dbReference type="InterPro" id="IPR017871">
    <property type="entry name" value="ABC_transporter-like_CS"/>
</dbReference>
<gene>
    <name evidence="12" type="ORF">CTAYLR_003175</name>
</gene>
<dbReference type="FunFam" id="3.40.50.300:FF:000221">
    <property type="entry name" value="Multidrug ABC transporter ATP-binding protein"/>
    <property type="match status" value="1"/>
</dbReference>
<dbReference type="Pfam" id="PF00005">
    <property type="entry name" value="ABC_tran"/>
    <property type="match status" value="1"/>
</dbReference>
<dbReference type="GO" id="GO:0005524">
    <property type="term" value="F:ATP binding"/>
    <property type="evidence" value="ECO:0007669"/>
    <property type="project" value="UniProtKB-KW"/>
</dbReference>
<dbReference type="PROSITE" id="PS50929">
    <property type="entry name" value="ABC_TM1F"/>
    <property type="match status" value="1"/>
</dbReference>
<dbReference type="InterPro" id="IPR036640">
    <property type="entry name" value="ABC1_TM_sf"/>
</dbReference>
<evidence type="ECO:0000256" key="2">
    <source>
        <dbReference type="ARBA" id="ARBA00022448"/>
    </source>
</evidence>